<accession>A0A081G2Z8</accession>
<evidence type="ECO:0000313" key="2">
    <source>
        <dbReference type="EMBL" id="KEA65153.1"/>
    </source>
</evidence>
<feature type="transmembrane region" description="Helical" evidence="1">
    <location>
        <begin position="72"/>
        <end position="90"/>
    </location>
</feature>
<comment type="caution">
    <text evidence="2">The sequence shown here is derived from an EMBL/GenBank/DDBJ whole genome shotgun (WGS) entry which is preliminary data.</text>
</comment>
<gene>
    <name evidence="2" type="ORF">ADIMK_0855</name>
</gene>
<proteinExistence type="predicted"/>
<organism evidence="2 3">
    <name type="scientific">Marinobacterium lacunae</name>
    <dbReference type="NCBI Taxonomy" id="1232683"/>
    <lineage>
        <taxon>Bacteria</taxon>
        <taxon>Pseudomonadati</taxon>
        <taxon>Pseudomonadota</taxon>
        <taxon>Gammaproteobacteria</taxon>
        <taxon>Oceanospirillales</taxon>
        <taxon>Oceanospirillaceae</taxon>
        <taxon>Marinobacterium</taxon>
    </lineage>
</organism>
<keyword evidence="1" id="KW-0472">Membrane</keyword>
<feature type="transmembrane region" description="Helical" evidence="1">
    <location>
        <begin position="40"/>
        <end position="60"/>
    </location>
</feature>
<dbReference type="Proteomes" id="UP000028252">
    <property type="component" value="Unassembled WGS sequence"/>
</dbReference>
<evidence type="ECO:0000256" key="1">
    <source>
        <dbReference type="SAM" id="Phobius"/>
    </source>
</evidence>
<dbReference type="PATRIC" id="fig|1232683.4.peg.847"/>
<keyword evidence="1" id="KW-1133">Transmembrane helix</keyword>
<dbReference type="RefSeq" id="WP_036183983.1">
    <property type="nucleotide sequence ID" value="NZ_JMQN01000013.1"/>
</dbReference>
<keyword evidence="3" id="KW-1185">Reference proteome</keyword>
<reference evidence="2 3" key="1">
    <citation type="submission" date="2014-04" db="EMBL/GenBank/DDBJ databases">
        <title>Marinobacterium kochiensis sp. nov., isolated from sediment sample collected from Kochi backwaters in Kerala, India.</title>
        <authorList>
            <person name="Singh A."/>
            <person name="Pinnaka A.K."/>
        </authorList>
    </citation>
    <scope>NUCLEOTIDE SEQUENCE [LARGE SCALE GENOMIC DNA]</scope>
    <source>
        <strain evidence="2 3">AK27</strain>
    </source>
</reference>
<name>A0A081G2Z8_9GAMM</name>
<dbReference type="OrthoDB" id="9885294at2"/>
<feature type="transmembrane region" description="Helical" evidence="1">
    <location>
        <begin position="96"/>
        <end position="114"/>
    </location>
</feature>
<sequence length="117" mass="12577">MNMTISFILLMLSAWFDAKGFQYATQTWSAGGHVALKQGALSLVFFLTGVSIYLYSVRFLTLAGVSSSTLQTLLWFAATIAGVAVISGDFQKWNVPHYAALVAVVIGLATLMALGEH</sequence>
<evidence type="ECO:0000313" key="3">
    <source>
        <dbReference type="Proteomes" id="UP000028252"/>
    </source>
</evidence>
<dbReference type="eggNOG" id="ENOG5033ZH9">
    <property type="taxonomic scope" value="Bacteria"/>
</dbReference>
<dbReference type="EMBL" id="JMQN01000013">
    <property type="protein sequence ID" value="KEA65153.1"/>
    <property type="molecule type" value="Genomic_DNA"/>
</dbReference>
<keyword evidence="1" id="KW-0812">Transmembrane</keyword>
<protein>
    <submittedName>
        <fullName evidence="2">Uncharacterized protein</fullName>
    </submittedName>
</protein>
<dbReference type="AlphaFoldDB" id="A0A081G2Z8"/>